<dbReference type="EC" id="5.1.99.5" evidence="3"/>
<evidence type="ECO:0000313" key="8">
    <source>
        <dbReference type="Proteomes" id="UP000051260"/>
    </source>
</evidence>
<evidence type="ECO:0000256" key="1">
    <source>
        <dbReference type="ARBA" id="ARBA00038414"/>
    </source>
</evidence>
<sequence>MKLLVVNPNTTVSMTRKIEAAARAAAHPETEIIATNAQKGPASIQGYLDVSTCVPGLLEVVSQYPDADAIVVACFDDTGVDAVRCVTSAPVIGVGEAAYHAASMISPKFSVITTLSRSLAGLEANLLRYGLDRRCVRVRASDVPVLKLEENDPKTVDKIRSEIRAAINEDRAEAIVLGCAGMTDLMSQLSEEFGLPVVDGVACAVAFSEALVKAKLTTSKLCSYA</sequence>
<dbReference type="InterPro" id="IPR015942">
    <property type="entry name" value="Asp/Glu/hydantoin_racemase"/>
</dbReference>
<dbReference type="EMBL" id="CYUD01000005">
    <property type="protein sequence ID" value="CUJ98485.1"/>
    <property type="molecule type" value="Genomic_DNA"/>
</dbReference>
<evidence type="ECO:0000313" key="7">
    <source>
        <dbReference type="EMBL" id="CUJ98485.1"/>
    </source>
</evidence>
<proteinExistence type="inferred from homology"/>
<dbReference type="OrthoDB" id="9791723at2"/>
<organism evidence="7 8">
    <name type="scientific">Ruegeria denitrificans</name>
    <dbReference type="NCBI Taxonomy" id="1715692"/>
    <lineage>
        <taxon>Bacteria</taxon>
        <taxon>Pseudomonadati</taxon>
        <taxon>Pseudomonadota</taxon>
        <taxon>Alphaproteobacteria</taxon>
        <taxon>Rhodobacterales</taxon>
        <taxon>Roseobacteraceae</taxon>
        <taxon>Ruegeria</taxon>
    </lineage>
</organism>
<evidence type="ECO:0000256" key="5">
    <source>
        <dbReference type="ARBA" id="ARBA00093199"/>
    </source>
</evidence>
<protein>
    <recommendedName>
        <fullName evidence="4">Hydantoin racemase</fullName>
        <ecNumber evidence="3">5.1.99.5</ecNumber>
    </recommendedName>
</protein>
<dbReference type="Gene3D" id="3.40.50.12500">
    <property type="match status" value="1"/>
</dbReference>
<comment type="similarity">
    <text evidence="1">Belongs to the HyuE racemase family.</text>
</comment>
<dbReference type="AlphaFoldDB" id="A0A0P1I912"/>
<reference evidence="8" key="1">
    <citation type="submission" date="2015-09" db="EMBL/GenBank/DDBJ databases">
        <authorList>
            <person name="Rodrigo-Torres L."/>
            <person name="Arahal D.R."/>
        </authorList>
    </citation>
    <scope>NUCLEOTIDE SEQUENCE [LARGE SCALE GENOMIC DNA]</scope>
    <source>
        <strain evidence="8">CECT 5091</strain>
    </source>
</reference>
<evidence type="ECO:0000256" key="3">
    <source>
        <dbReference type="ARBA" id="ARBA00066406"/>
    </source>
</evidence>
<dbReference type="Pfam" id="PF01177">
    <property type="entry name" value="Asp_Glu_race"/>
    <property type="match status" value="1"/>
</dbReference>
<comment type="catalytic activity">
    <reaction evidence="5">
        <text>D-5-benzylhydantoin = L-5-benzylhydantoin</text>
        <dbReference type="Rhea" id="RHEA:83991"/>
        <dbReference type="ChEBI" id="CHEBI:176864"/>
        <dbReference type="ChEBI" id="CHEBI:233540"/>
    </reaction>
</comment>
<accession>A0A0P1I912</accession>
<name>A0A0P1I912_9RHOB</name>
<dbReference type="STRING" id="1715692.RUE5091_01928"/>
<comment type="catalytic activity">
    <reaction evidence="6">
        <text>D-5-isobutylhydantoin = L-5-isobutylhydantoin</text>
        <dbReference type="Rhea" id="RHEA:84231"/>
        <dbReference type="ChEBI" id="CHEBI:233609"/>
        <dbReference type="ChEBI" id="CHEBI:233610"/>
    </reaction>
</comment>
<dbReference type="GO" id="GO:0036348">
    <property type="term" value="F:hydantoin racemase activity"/>
    <property type="evidence" value="ECO:0007669"/>
    <property type="project" value="UniProtKB-EC"/>
</dbReference>
<dbReference type="Proteomes" id="UP000051260">
    <property type="component" value="Unassembled WGS sequence"/>
</dbReference>
<keyword evidence="8" id="KW-1185">Reference proteome</keyword>
<comment type="catalytic activity">
    <reaction evidence="2">
        <text>a D-5-monosubstituted hydantoin = a L-5-monosubstituted hydantoin</text>
        <dbReference type="Rhea" id="RHEA:46624"/>
        <dbReference type="ChEBI" id="CHEBI:86339"/>
        <dbReference type="ChEBI" id="CHEBI:86340"/>
        <dbReference type="EC" id="5.1.99.5"/>
    </reaction>
</comment>
<dbReference type="RefSeq" id="WP_058281646.1">
    <property type="nucleotide sequence ID" value="NZ_CYUD01000005.1"/>
</dbReference>
<gene>
    <name evidence="7" type="ORF">RUE5091_01928</name>
</gene>
<dbReference type="InterPro" id="IPR052186">
    <property type="entry name" value="Hydantoin_racemase-like"/>
</dbReference>
<dbReference type="FunFam" id="3.40.50.12500:FF:000001">
    <property type="entry name" value="Putative hydantoin racemase"/>
    <property type="match status" value="1"/>
</dbReference>
<evidence type="ECO:0000256" key="6">
    <source>
        <dbReference type="ARBA" id="ARBA00093234"/>
    </source>
</evidence>
<evidence type="ECO:0000256" key="2">
    <source>
        <dbReference type="ARBA" id="ARBA00051635"/>
    </source>
</evidence>
<dbReference type="PANTHER" id="PTHR28047:SF5">
    <property type="entry name" value="PROTEIN DCG1"/>
    <property type="match status" value="1"/>
</dbReference>
<dbReference type="GO" id="GO:0047661">
    <property type="term" value="F:amino-acid racemase activity"/>
    <property type="evidence" value="ECO:0007669"/>
    <property type="project" value="InterPro"/>
</dbReference>
<evidence type="ECO:0000256" key="4">
    <source>
        <dbReference type="ARBA" id="ARBA00067972"/>
    </source>
</evidence>
<dbReference type="InterPro" id="IPR053714">
    <property type="entry name" value="Iso_Racemase_Enz_sf"/>
</dbReference>
<dbReference type="PANTHER" id="PTHR28047">
    <property type="entry name" value="PROTEIN DCG1"/>
    <property type="match status" value="1"/>
</dbReference>